<dbReference type="EMBL" id="CP036525">
    <property type="protein sequence ID" value="QDT05582.1"/>
    <property type="molecule type" value="Genomic_DNA"/>
</dbReference>
<dbReference type="OrthoDB" id="274904at2"/>
<evidence type="ECO:0000313" key="2">
    <source>
        <dbReference type="Proteomes" id="UP000318538"/>
    </source>
</evidence>
<dbReference type="GO" id="GO:0003677">
    <property type="term" value="F:DNA binding"/>
    <property type="evidence" value="ECO:0007669"/>
    <property type="project" value="InterPro"/>
</dbReference>
<evidence type="ECO:0000313" key="1">
    <source>
        <dbReference type="EMBL" id="QDT05582.1"/>
    </source>
</evidence>
<dbReference type="GO" id="GO:0004803">
    <property type="term" value="F:transposase activity"/>
    <property type="evidence" value="ECO:0007669"/>
    <property type="project" value="InterPro"/>
</dbReference>
<dbReference type="Gene3D" id="3.30.70.1290">
    <property type="entry name" value="Transposase IS200-like"/>
    <property type="match status" value="1"/>
</dbReference>
<keyword evidence="2" id="KW-1185">Reference proteome</keyword>
<reference evidence="1 2" key="1">
    <citation type="submission" date="2019-02" db="EMBL/GenBank/DDBJ databases">
        <title>Deep-cultivation of Planctomycetes and their phenomic and genomic characterization uncovers novel biology.</title>
        <authorList>
            <person name="Wiegand S."/>
            <person name="Jogler M."/>
            <person name="Boedeker C."/>
            <person name="Pinto D."/>
            <person name="Vollmers J."/>
            <person name="Rivas-Marin E."/>
            <person name="Kohn T."/>
            <person name="Peeters S.H."/>
            <person name="Heuer A."/>
            <person name="Rast P."/>
            <person name="Oberbeckmann S."/>
            <person name="Bunk B."/>
            <person name="Jeske O."/>
            <person name="Meyerdierks A."/>
            <person name="Storesund J.E."/>
            <person name="Kallscheuer N."/>
            <person name="Luecker S."/>
            <person name="Lage O.M."/>
            <person name="Pohl T."/>
            <person name="Merkel B.J."/>
            <person name="Hornburger P."/>
            <person name="Mueller R.-W."/>
            <person name="Bruemmer F."/>
            <person name="Labrenz M."/>
            <person name="Spormann A.M."/>
            <person name="Op den Camp H."/>
            <person name="Overmann J."/>
            <person name="Amann R."/>
            <person name="Jetten M.S.M."/>
            <person name="Mascher T."/>
            <person name="Medema M.H."/>
            <person name="Devos D.P."/>
            <person name="Kaster A.-K."/>
            <person name="Ovreas L."/>
            <person name="Rohde M."/>
            <person name="Galperin M.Y."/>
            <person name="Jogler C."/>
        </authorList>
    </citation>
    <scope>NUCLEOTIDE SEQUENCE [LARGE SCALE GENOMIC DNA]</scope>
    <source>
        <strain evidence="1 2">K22_7</strain>
    </source>
</reference>
<evidence type="ECO:0008006" key="3">
    <source>
        <dbReference type="Google" id="ProtNLM"/>
    </source>
</evidence>
<protein>
    <recommendedName>
        <fullName evidence="3">Transposase IS200 like protein</fullName>
    </recommendedName>
</protein>
<sequence>MVHGYHVVFGTYGFWLPNDQRGSWSNFIAVWELRLQGPTTKGTERQQLTDEQQRWQQSTKLKLQYPEVHLDGQQALAIGCGFKNAIHKSKFTIWACSILPQHVHLVIARHRFKVEYIAGLLKGEATKKLNQQKCHPLAGYKTKENETPTPWTARCYRGFLESEQEIEDAMSYVIENPIKEGKRRQKWSFVTPFVGLDPGWNTYQ</sequence>
<dbReference type="SUPFAM" id="SSF143422">
    <property type="entry name" value="Transposase IS200-like"/>
    <property type="match status" value="1"/>
</dbReference>
<proteinExistence type="predicted"/>
<dbReference type="KEGG" id="rlc:K227x_39830"/>
<dbReference type="RefSeq" id="WP_145171789.1">
    <property type="nucleotide sequence ID" value="NZ_CP036525.1"/>
</dbReference>
<dbReference type="InterPro" id="IPR036515">
    <property type="entry name" value="Transposase_17_sf"/>
</dbReference>
<accession>A0A517NEM7</accession>
<name>A0A517NEM7_9BACT</name>
<dbReference type="GO" id="GO:0006313">
    <property type="term" value="P:DNA transposition"/>
    <property type="evidence" value="ECO:0007669"/>
    <property type="project" value="InterPro"/>
</dbReference>
<dbReference type="AlphaFoldDB" id="A0A517NEM7"/>
<gene>
    <name evidence="1" type="ORF">K227x_39830</name>
</gene>
<dbReference type="Proteomes" id="UP000318538">
    <property type="component" value="Chromosome"/>
</dbReference>
<organism evidence="1 2">
    <name type="scientific">Rubripirellula lacrimiformis</name>
    <dbReference type="NCBI Taxonomy" id="1930273"/>
    <lineage>
        <taxon>Bacteria</taxon>
        <taxon>Pseudomonadati</taxon>
        <taxon>Planctomycetota</taxon>
        <taxon>Planctomycetia</taxon>
        <taxon>Pirellulales</taxon>
        <taxon>Pirellulaceae</taxon>
        <taxon>Rubripirellula</taxon>
    </lineage>
</organism>